<feature type="transmembrane region" description="Helical" evidence="2">
    <location>
        <begin position="90"/>
        <end position="117"/>
    </location>
</feature>
<proteinExistence type="inferred from homology"/>
<dbReference type="RefSeq" id="WP_074204117.1">
    <property type="nucleotide sequence ID" value="NZ_FSQW01000001.1"/>
</dbReference>
<dbReference type="PANTHER" id="PTHR30531:SF12">
    <property type="entry name" value="FLAGELLAR BIOSYNTHETIC PROTEIN FLHB"/>
    <property type="match status" value="1"/>
</dbReference>
<dbReference type="Gene3D" id="3.40.1690.10">
    <property type="entry name" value="secretion proteins EscU"/>
    <property type="match status" value="1"/>
</dbReference>
<dbReference type="AlphaFoldDB" id="A0A1N6CWV3"/>
<keyword evidence="3" id="KW-0969">Cilium</keyword>
<keyword evidence="2" id="KW-0812">Transmembrane</keyword>
<feature type="transmembrane region" description="Helical" evidence="2">
    <location>
        <begin position="35"/>
        <end position="56"/>
    </location>
</feature>
<comment type="similarity">
    <text evidence="1">Belongs to the type III secretion exporter family.</text>
</comment>
<protein>
    <submittedName>
        <fullName evidence="3">Flagellar biosynthetic protein FlhB</fullName>
    </submittedName>
</protein>
<keyword evidence="2" id="KW-0472">Membrane</keyword>
<keyword evidence="2" id="KW-1133">Transmembrane helix</keyword>
<evidence type="ECO:0000256" key="1">
    <source>
        <dbReference type="ARBA" id="ARBA00010690"/>
    </source>
</evidence>
<dbReference type="SUPFAM" id="SSF160544">
    <property type="entry name" value="EscU C-terminal domain-like"/>
    <property type="match status" value="1"/>
</dbReference>
<evidence type="ECO:0000313" key="3">
    <source>
        <dbReference type="EMBL" id="SIN62967.1"/>
    </source>
</evidence>
<evidence type="ECO:0000256" key="2">
    <source>
        <dbReference type="SAM" id="Phobius"/>
    </source>
</evidence>
<name>A0A1N6CWV3_9SPHN</name>
<sequence length="385" mass="42202">MAEEPPGGGEKTELPTPKRLLDSAKKGDVLQSRELGTAMIVAAGTAAFGMFGPYMIDNLKAMLTTGLRINPRDFHDFNPWERTMGLLSEIFLSFSLLFGLLIVTAIATPAALGSLGFRWSAMKPKPNKLSPLAGLKRMFGMNSLIELSKSLAKVALMGSIGVWLIWANLPGIVQLGNEEVNRSVAEFGNLLMLALMGMAFSLAIIAGIDVPAQIYQRTKRLKMTKQEVKDENKETEGSPEVKGAIRRKQQDILSASARQAVKEATVVLANPTHFTVALRYRRGYDNVPVVLARAKGAAALAMRELAEAETVPVLQYPELTRAIYFTSREGMAVDERLYMAVASVLAWLFRMDSQMASEMDRPHIDLPEDVRFDADGKVAGDNQDI</sequence>
<dbReference type="EMBL" id="FSQW01000001">
    <property type="protein sequence ID" value="SIN62967.1"/>
    <property type="molecule type" value="Genomic_DNA"/>
</dbReference>
<keyword evidence="3" id="KW-0282">Flagellum</keyword>
<dbReference type="InterPro" id="IPR006135">
    <property type="entry name" value="T3SS_substrate_exporter"/>
</dbReference>
<dbReference type="InterPro" id="IPR029025">
    <property type="entry name" value="T3SS_substrate_exporter_C"/>
</dbReference>
<dbReference type="STRING" id="1123272.SAMN02745824_1156"/>
<reference evidence="4" key="1">
    <citation type="submission" date="2016-11" db="EMBL/GenBank/DDBJ databases">
        <authorList>
            <person name="Varghese N."/>
            <person name="Submissions S."/>
        </authorList>
    </citation>
    <scope>NUCLEOTIDE SEQUENCE [LARGE SCALE GENOMIC DNA]</scope>
    <source>
        <strain evidence="4">DSM 22363</strain>
    </source>
</reference>
<dbReference type="PRINTS" id="PR00950">
    <property type="entry name" value="TYPE3IMSPROT"/>
</dbReference>
<dbReference type="Proteomes" id="UP000185192">
    <property type="component" value="Unassembled WGS sequence"/>
</dbReference>
<feature type="transmembrane region" description="Helical" evidence="2">
    <location>
        <begin position="151"/>
        <end position="169"/>
    </location>
</feature>
<dbReference type="GO" id="GO:0005886">
    <property type="term" value="C:plasma membrane"/>
    <property type="evidence" value="ECO:0007669"/>
    <property type="project" value="TreeGrafter"/>
</dbReference>
<organism evidence="3 4">
    <name type="scientific">Parasphingorhabdus marina DSM 22363</name>
    <dbReference type="NCBI Taxonomy" id="1123272"/>
    <lineage>
        <taxon>Bacteria</taxon>
        <taxon>Pseudomonadati</taxon>
        <taxon>Pseudomonadota</taxon>
        <taxon>Alphaproteobacteria</taxon>
        <taxon>Sphingomonadales</taxon>
        <taxon>Sphingomonadaceae</taxon>
        <taxon>Parasphingorhabdus</taxon>
    </lineage>
</organism>
<gene>
    <name evidence="3" type="ORF">SAMN02745824_1156</name>
</gene>
<dbReference type="OrthoDB" id="9807950at2"/>
<feature type="transmembrane region" description="Helical" evidence="2">
    <location>
        <begin position="189"/>
        <end position="215"/>
    </location>
</feature>
<dbReference type="Pfam" id="PF01312">
    <property type="entry name" value="Bac_export_2"/>
    <property type="match status" value="1"/>
</dbReference>
<dbReference type="GO" id="GO:0009306">
    <property type="term" value="P:protein secretion"/>
    <property type="evidence" value="ECO:0007669"/>
    <property type="project" value="InterPro"/>
</dbReference>
<keyword evidence="3" id="KW-0966">Cell projection</keyword>
<keyword evidence="4" id="KW-1185">Reference proteome</keyword>
<accession>A0A1N6CWV3</accession>
<evidence type="ECO:0000313" key="4">
    <source>
        <dbReference type="Proteomes" id="UP000185192"/>
    </source>
</evidence>
<dbReference type="PANTHER" id="PTHR30531">
    <property type="entry name" value="FLAGELLAR BIOSYNTHETIC PROTEIN FLHB"/>
    <property type="match status" value="1"/>
</dbReference>